<gene>
    <name evidence="1" type="ORF">ATZ35_04475</name>
</gene>
<proteinExistence type="predicted"/>
<dbReference type="Proteomes" id="UP000067523">
    <property type="component" value="Chromosome"/>
</dbReference>
<dbReference type="KEGG" id="erx:ATZ35_04475"/>
<evidence type="ECO:0000313" key="1">
    <source>
        <dbReference type="EMBL" id="ALS36442.1"/>
    </source>
</evidence>
<accession>A0A0U2WWQ1</accession>
<protein>
    <submittedName>
        <fullName evidence="1">Uncharacterized protein</fullName>
    </submittedName>
</protein>
<dbReference type="EMBL" id="CP013655">
    <property type="protein sequence ID" value="ALS36442.1"/>
    <property type="molecule type" value="Genomic_DNA"/>
</dbReference>
<evidence type="ECO:0000313" key="2">
    <source>
        <dbReference type="Proteomes" id="UP000067523"/>
    </source>
</evidence>
<dbReference type="AlphaFoldDB" id="A0A0U2WWQ1"/>
<reference evidence="2" key="1">
    <citation type="submission" date="2015-12" db="EMBL/GenBank/DDBJ databases">
        <authorList>
            <person name="Lauer A."/>
            <person name="Humrighouse B."/>
            <person name="Loparev V."/>
            <person name="Shewmaker P.L."/>
            <person name="Whitney A.M."/>
            <person name="McLaughlin R.W."/>
        </authorList>
    </citation>
    <scope>NUCLEOTIDE SEQUENCE [LARGE SCALE GENOMIC DNA]</scope>
    <source>
        <strain evidence="2">LMG 26678</strain>
    </source>
</reference>
<name>A0A0U2WWQ1_9ENTE</name>
<keyword evidence="2" id="KW-1185">Reference proteome</keyword>
<dbReference type="RefSeq" id="WP_208929683.1">
    <property type="nucleotide sequence ID" value="NZ_CP013655.1"/>
</dbReference>
<dbReference type="PROSITE" id="PS51257">
    <property type="entry name" value="PROKAR_LIPOPROTEIN"/>
    <property type="match status" value="1"/>
</dbReference>
<sequence>MRAKEQLLRLIILVALLSITGCGKADRYASFSKMDQTLSWFNERNRSFGDADYSTINEEEDAFKILQEKYKVEIPSYYERTKKILGKELTSHSVQRGTTKYAVFSRDKELEFRTIYPFYRGEELQVFSEVVLTYAYSVDQKLAYLKSQVVTVKISPVKGNLPNNNLKELLEAIGRNMKIPENQITSGIAGYEKKVKETEMPITDDYLPIVSNVGGLDKETEFLKEIAAVYDEAGTFRELYAEISDQM</sequence>
<organism evidence="1 2">
    <name type="scientific">Enterococcus rotai</name>
    <dbReference type="NCBI Taxonomy" id="118060"/>
    <lineage>
        <taxon>Bacteria</taxon>
        <taxon>Bacillati</taxon>
        <taxon>Bacillota</taxon>
        <taxon>Bacilli</taxon>
        <taxon>Lactobacillales</taxon>
        <taxon>Enterococcaceae</taxon>
        <taxon>Enterococcus</taxon>
    </lineage>
</organism>
<dbReference type="STRING" id="118060.ATZ35_04475"/>